<evidence type="ECO:0000313" key="2">
    <source>
        <dbReference type="Proteomes" id="UP000009080"/>
    </source>
</evidence>
<dbReference type="eggNOG" id="COG3157">
    <property type="taxonomic scope" value="Bacteria"/>
</dbReference>
<evidence type="ECO:0000313" key="1">
    <source>
        <dbReference type="EMBL" id="ACR13452.1"/>
    </source>
</evidence>
<sequence>MAIYIEWEGIEGNVTADGYAKHMSVDTFSFGVGRSITMEVGNCANREANRPAFSEITLTKLADNSCTSIFQEATSVSEGKKVVIKFVQTGSDKVTEFMTYTLTECLVSGYSVSANSEGDPLESITVSFCGIEVNYLDFDATNKSASPQRVGYDLKAAKPQ</sequence>
<dbReference type="OrthoDB" id="5066999at2"/>
<dbReference type="EMBL" id="CP001614">
    <property type="protein sequence ID" value="ACR13452.1"/>
    <property type="molecule type" value="Genomic_DNA"/>
</dbReference>
<protein>
    <submittedName>
        <fullName evidence="1">Type VI secretion system effector, Hcp1 family</fullName>
    </submittedName>
</protein>
<dbReference type="HOGENOM" id="CLU_112762_1_1_6"/>
<dbReference type="InterPro" id="IPR036624">
    <property type="entry name" value="Hcp1-lik_sf"/>
</dbReference>
<keyword evidence="2" id="KW-1185">Reference proteome</keyword>
<dbReference type="Proteomes" id="UP000009080">
    <property type="component" value="Chromosome"/>
</dbReference>
<dbReference type="PANTHER" id="PTHR36152">
    <property type="entry name" value="CYTOPLASMIC PROTEIN-RELATED"/>
    <property type="match status" value="1"/>
</dbReference>
<dbReference type="Gene3D" id="2.30.110.20">
    <property type="entry name" value="Hcp1-like"/>
    <property type="match status" value="1"/>
</dbReference>
<dbReference type="STRING" id="377629.TERTU_1639"/>
<dbReference type="SUPFAM" id="SSF141452">
    <property type="entry name" value="Hcp1-like"/>
    <property type="match status" value="1"/>
</dbReference>
<proteinExistence type="predicted"/>
<dbReference type="RefSeq" id="WP_015819566.1">
    <property type="nucleotide sequence ID" value="NC_012997.1"/>
</dbReference>
<dbReference type="AlphaFoldDB" id="C5BTY8"/>
<dbReference type="KEGG" id="ttu:TERTU_1639"/>
<dbReference type="Pfam" id="PF05638">
    <property type="entry name" value="T6SS_HCP"/>
    <property type="match status" value="1"/>
</dbReference>
<dbReference type="InterPro" id="IPR053165">
    <property type="entry name" value="HSI-I_assembly_Hcp1"/>
</dbReference>
<dbReference type="PANTHER" id="PTHR36152:SF1">
    <property type="entry name" value="UBIQUITIN-LIKE DOMAIN-CONTAINING PROTEIN"/>
    <property type="match status" value="1"/>
</dbReference>
<dbReference type="InterPro" id="IPR008514">
    <property type="entry name" value="T6SS_Hcp"/>
</dbReference>
<gene>
    <name evidence="1" type="ordered locus">TERTU_1639</name>
</gene>
<organism evidence="1 2">
    <name type="scientific">Teredinibacter turnerae (strain ATCC 39867 / T7901)</name>
    <dbReference type="NCBI Taxonomy" id="377629"/>
    <lineage>
        <taxon>Bacteria</taxon>
        <taxon>Pseudomonadati</taxon>
        <taxon>Pseudomonadota</taxon>
        <taxon>Gammaproteobacteria</taxon>
        <taxon>Cellvibrionales</taxon>
        <taxon>Cellvibrionaceae</taxon>
        <taxon>Teredinibacter</taxon>
    </lineage>
</organism>
<reference evidence="1 2" key="1">
    <citation type="journal article" date="2009" name="PLoS ONE">
        <title>The complete genome of Teredinibacter turnerae T7901: an intracellular endosymbiont of marine wood-boring bivalves (shipworms).</title>
        <authorList>
            <person name="Yang J.C."/>
            <person name="Madupu R."/>
            <person name="Durkin A.S."/>
            <person name="Ekborg N.A."/>
            <person name="Pedamallu C.S."/>
            <person name="Hostetler J.B."/>
            <person name="Radune D."/>
            <person name="Toms B.S."/>
            <person name="Henrissat B."/>
            <person name="Coutinho P.M."/>
            <person name="Schwarz S."/>
            <person name="Field L."/>
            <person name="Trindade-Silva A.E."/>
            <person name="Soares C.A.G."/>
            <person name="Elshahawi S."/>
            <person name="Hanora A."/>
            <person name="Schmidt E.W."/>
            <person name="Haygood M.G."/>
            <person name="Posfai J."/>
            <person name="Benner J."/>
            <person name="Madinger C."/>
            <person name="Nove J."/>
            <person name="Anton B."/>
            <person name="Chaudhary K."/>
            <person name="Foster J."/>
            <person name="Holman A."/>
            <person name="Kumar S."/>
            <person name="Lessard P.A."/>
            <person name="Luyten Y.A."/>
            <person name="Slatko B."/>
            <person name="Wood N."/>
            <person name="Wu B."/>
            <person name="Teplitski M."/>
            <person name="Mougous J.D."/>
            <person name="Ward N."/>
            <person name="Eisen J.A."/>
            <person name="Badger J.H."/>
            <person name="Distel D.L."/>
        </authorList>
    </citation>
    <scope>NUCLEOTIDE SEQUENCE [LARGE SCALE GENOMIC DNA]</scope>
    <source>
        <strain evidence="2">ATCC 39867 / T7901</strain>
    </source>
</reference>
<name>C5BTY8_TERTT</name>
<accession>C5BTY8</accession>